<gene>
    <name evidence="2" type="ORF">BTMF_LOCUS7104</name>
</gene>
<feature type="transmembrane region" description="Helical" evidence="1">
    <location>
        <begin position="113"/>
        <end position="135"/>
    </location>
</feature>
<evidence type="ECO:0000313" key="2">
    <source>
        <dbReference type="EMBL" id="VDO23516.1"/>
    </source>
</evidence>
<dbReference type="AlphaFoldDB" id="A0A0R3QMW8"/>
<feature type="transmembrane region" description="Helical" evidence="1">
    <location>
        <begin position="77"/>
        <end position="101"/>
    </location>
</feature>
<accession>A0A0R3QMW8</accession>
<proteinExistence type="predicted"/>
<dbReference type="EMBL" id="UZAG01015816">
    <property type="protein sequence ID" value="VDO23516.1"/>
    <property type="molecule type" value="Genomic_DNA"/>
</dbReference>
<feature type="transmembrane region" description="Helical" evidence="1">
    <location>
        <begin position="49"/>
        <end position="70"/>
    </location>
</feature>
<evidence type="ECO:0000313" key="3">
    <source>
        <dbReference type="Proteomes" id="UP000280834"/>
    </source>
</evidence>
<feature type="transmembrane region" description="Helical" evidence="1">
    <location>
        <begin position="21"/>
        <end position="43"/>
    </location>
</feature>
<evidence type="ECO:0000256" key="1">
    <source>
        <dbReference type="SAM" id="Phobius"/>
    </source>
</evidence>
<name>A0A0R3QMW8_9BILA</name>
<dbReference type="Proteomes" id="UP000280834">
    <property type="component" value="Unassembled WGS sequence"/>
</dbReference>
<keyword evidence="1" id="KW-1133">Transmembrane helix</keyword>
<evidence type="ECO:0000313" key="4">
    <source>
        <dbReference type="WBParaSite" id="BTMF_0000905301-mRNA-1"/>
    </source>
</evidence>
<keyword evidence="3" id="KW-1185">Reference proteome</keyword>
<dbReference type="WBParaSite" id="BTMF_0000905301-mRNA-1">
    <property type="protein sequence ID" value="BTMF_0000905301-mRNA-1"/>
    <property type="gene ID" value="BTMF_0000905301"/>
</dbReference>
<reference evidence="2 3" key="2">
    <citation type="submission" date="2018-11" db="EMBL/GenBank/DDBJ databases">
        <authorList>
            <consortium name="Pathogen Informatics"/>
        </authorList>
    </citation>
    <scope>NUCLEOTIDE SEQUENCE [LARGE SCALE GENOMIC DNA]</scope>
</reference>
<protein>
    <submittedName>
        <fullName evidence="4">MARVEL domain-containing protein</fullName>
    </submittedName>
</protein>
<keyword evidence="1" id="KW-0812">Transmembrane</keyword>
<reference evidence="4" key="1">
    <citation type="submission" date="2017-02" db="UniProtKB">
        <authorList>
            <consortium name="WormBaseParasite"/>
        </authorList>
    </citation>
    <scope>IDENTIFICATION</scope>
</reference>
<sequence length="159" mass="18194">MQLFHSLMAHHSKICIFSIKSCMYVMSAVNIILAILLLLLSIIQKGKGVHALADYLCFIIFIIIAILAAYSAINENFIWPLLAATLAIIFLLLIALVYHLFHCYRNRVDIFEVAGSALIYLSILTVSGFCTFIAIRWRTFITFRRKVKKQQNASKQNFY</sequence>
<organism evidence="4">
    <name type="scientific">Brugia timori</name>
    <dbReference type="NCBI Taxonomy" id="42155"/>
    <lineage>
        <taxon>Eukaryota</taxon>
        <taxon>Metazoa</taxon>
        <taxon>Ecdysozoa</taxon>
        <taxon>Nematoda</taxon>
        <taxon>Chromadorea</taxon>
        <taxon>Rhabditida</taxon>
        <taxon>Spirurina</taxon>
        <taxon>Spiruromorpha</taxon>
        <taxon>Filarioidea</taxon>
        <taxon>Onchocercidae</taxon>
        <taxon>Brugia</taxon>
    </lineage>
</organism>
<keyword evidence="1" id="KW-0472">Membrane</keyword>